<proteinExistence type="inferred from homology"/>
<evidence type="ECO:0000256" key="4">
    <source>
        <dbReference type="ARBA" id="ARBA00022771"/>
    </source>
</evidence>
<dbReference type="InterPro" id="IPR053238">
    <property type="entry name" value="RING-H2_zinc_finger"/>
</dbReference>
<evidence type="ECO:0000256" key="1">
    <source>
        <dbReference type="ARBA" id="ARBA00000900"/>
    </source>
</evidence>
<comment type="caution">
    <text evidence="9">The sequence shown here is derived from an EMBL/GenBank/DDBJ whole genome shotgun (WGS) entry which is preliminary data.</text>
</comment>
<evidence type="ECO:0000256" key="2">
    <source>
        <dbReference type="ARBA" id="ARBA00012483"/>
    </source>
</evidence>
<accession>A0A3L6PHP2</accession>
<reference evidence="10" key="1">
    <citation type="journal article" date="2019" name="Nat. Commun.">
        <title>The genome of broomcorn millet.</title>
        <authorList>
            <person name="Zou C."/>
            <person name="Miki D."/>
            <person name="Li D."/>
            <person name="Tang Q."/>
            <person name="Xiao L."/>
            <person name="Rajput S."/>
            <person name="Deng P."/>
            <person name="Jia W."/>
            <person name="Huang R."/>
            <person name="Zhang M."/>
            <person name="Sun Y."/>
            <person name="Hu J."/>
            <person name="Fu X."/>
            <person name="Schnable P.S."/>
            <person name="Li F."/>
            <person name="Zhang H."/>
            <person name="Feng B."/>
            <person name="Zhu X."/>
            <person name="Liu R."/>
            <person name="Schnable J.C."/>
            <person name="Zhu J.-K."/>
            <person name="Zhang H."/>
        </authorList>
    </citation>
    <scope>NUCLEOTIDE SEQUENCE [LARGE SCALE GENOMIC DNA]</scope>
</reference>
<comment type="similarity">
    <text evidence="6">Belongs to the RING-type zinc finger family. ATL subfamily.</text>
</comment>
<dbReference type="PROSITE" id="PS50089">
    <property type="entry name" value="ZF_RING_2"/>
    <property type="match status" value="1"/>
</dbReference>
<evidence type="ECO:0000313" key="10">
    <source>
        <dbReference type="Proteomes" id="UP000275267"/>
    </source>
</evidence>
<dbReference type="PANTHER" id="PTHR14155:SF499">
    <property type="entry name" value="RING-TYPE DOMAIN-CONTAINING PROTEIN"/>
    <property type="match status" value="1"/>
</dbReference>
<evidence type="ECO:0000256" key="5">
    <source>
        <dbReference type="ARBA" id="ARBA00022833"/>
    </source>
</evidence>
<feature type="domain" description="RING-type" evidence="8">
    <location>
        <begin position="86"/>
        <end position="128"/>
    </location>
</feature>
<evidence type="ECO:0000313" key="9">
    <source>
        <dbReference type="EMBL" id="RLM55996.1"/>
    </source>
</evidence>
<dbReference type="InterPro" id="IPR013083">
    <property type="entry name" value="Znf_RING/FYVE/PHD"/>
</dbReference>
<sequence length="149" mass="15707">MDANGATLLFCAVLVLFIAVCCCLCAERPDQPAESPEQSVARALAEWEALAARAEATLAAQAAAPPVLRPLPYFPYAAHGGVAAECSICLEPLRQWQLCSEVPTCRHVFHRECLGAWARSNGSCPMCRAKIIVPGSSDGVAVAVAVDVV</sequence>
<dbReference type="STRING" id="4540.A0A3L6PHP2"/>
<evidence type="ECO:0000256" key="6">
    <source>
        <dbReference type="ARBA" id="ARBA00024209"/>
    </source>
</evidence>
<keyword evidence="3" id="KW-0479">Metal-binding</keyword>
<dbReference type="EMBL" id="PQIB02000018">
    <property type="protein sequence ID" value="RLM55996.1"/>
    <property type="molecule type" value="Genomic_DNA"/>
</dbReference>
<dbReference type="InterPro" id="IPR001841">
    <property type="entry name" value="Znf_RING"/>
</dbReference>
<dbReference type="SMART" id="SM00184">
    <property type="entry name" value="RING"/>
    <property type="match status" value="1"/>
</dbReference>
<evidence type="ECO:0000259" key="8">
    <source>
        <dbReference type="PROSITE" id="PS50089"/>
    </source>
</evidence>
<dbReference type="Pfam" id="PF13639">
    <property type="entry name" value="zf-RING_2"/>
    <property type="match status" value="1"/>
</dbReference>
<gene>
    <name evidence="9" type="ORF">C2845_PM10G06400</name>
</gene>
<dbReference type="AlphaFoldDB" id="A0A3L6PHP2"/>
<dbReference type="OrthoDB" id="694186at2759"/>
<dbReference type="GO" id="GO:0061630">
    <property type="term" value="F:ubiquitin protein ligase activity"/>
    <property type="evidence" value="ECO:0007669"/>
    <property type="project" value="UniProtKB-EC"/>
</dbReference>
<evidence type="ECO:0000256" key="3">
    <source>
        <dbReference type="ARBA" id="ARBA00022723"/>
    </source>
</evidence>
<dbReference type="Gene3D" id="3.30.40.10">
    <property type="entry name" value="Zinc/RING finger domain, C3HC4 (zinc finger)"/>
    <property type="match status" value="1"/>
</dbReference>
<dbReference type="PANTHER" id="PTHR14155">
    <property type="entry name" value="RING FINGER DOMAIN-CONTAINING"/>
    <property type="match status" value="1"/>
</dbReference>
<organism evidence="9 10">
    <name type="scientific">Panicum miliaceum</name>
    <name type="common">Proso millet</name>
    <name type="synonym">Broomcorn millet</name>
    <dbReference type="NCBI Taxonomy" id="4540"/>
    <lineage>
        <taxon>Eukaryota</taxon>
        <taxon>Viridiplantae</taxon>
        <taxon>Streptophyta</taxon>
        <taxon>Embryophyta</taxon>
        <taxon>Tracheophyta</taxon>
        <taxon>Spermatophyta</taxon>
        <taxon>Magnoliopsida</taxon>
        <taxon>Liliopsida</taxon>
        <taxon>Poales</taxon>
        <taxon>Poaceae</taxon>
        <taxon>PACMAD clade</taxon>
        <taxon>Panicoideae</taxon>
        <taxon>Panicodae</taxon>
        <taxon>Paniceae</taxon>
        <taxon>Panicinae</taxon>
        <taxon>Panicum</taxon>
        <taxon>Panicum sect. Panicum</taxon>
    </lineage>
</organism>
<keyword evidence="10" id="KW-1185">Reference proteome</keyword>
<dbReference type="Proteomes" id="UP000275267">
    <property type="component" value="Unassembled WGS sequence"/>
</dbReference>
<name>A0A3L6PHP2_PANMI</name>
<dbReference type="SUPFAM" id="SSF57850">
    <property type="entry name" value="RING/U-box"/>
    <property type="match status" value="1"/>
</dbReference>
<comment type="catalytic activity">
    <reaction evidence="1">
        <text>S-ubiquitinyl-[E2 ubiquitin-conjugating enzyme]-L-cysteine + [acceptor protein]-L-lysine = [E2 ubiquitin-conjugating enzyme]-L-cysteine + N(6)-ubiquitinyl-[acceptor protein]-L-lysine.</text>
        <dbReference type="EC" id="2.3.2.27"/>
    </reaction>
</comment>
<dbReference type="GO" id="GO:0008270">
    <property type="term" value="F:zinc ion binding"/>
    <property type="evidence" value="ECO:0007669"/>
    <property type="project" value="UniProtKB-KW"/>
</dbReference>
<protein>
    <recommendedName>
        <fullName evidence="2">RING-type E3 ubiquitin transferase</fullName>
        <ecNumber evidence="2">2.3.2.27</ecNumber>
    </recommendedName>
</protein>
<dbReference type="EC" id="2.3.2.27" evidence="2"/>
<keyword evidence="5" id="KW-0862">Zinc</keyword>
<evidence type="ECO:0000256" key="7">
    <source>
        <dbReference type="PROSITE-ProRule" id="PRU00175"/>
    </source>
</evidence>
<keyword evidence="4 7" id="KW-0863">Zinc-finger</keyword>